<dbReference type="PANTHER" id="PTHR34502">
    <property type="entry name" value="DUF6594 DOMAIN-CONTAINING PROTEIN-RELATED"/>
    <property type="match status" value="1"/>
</dbReference>
<dbReference type="Proteomes" id="UP000249619">
    <property type="component" value="Unassembled WGS sequence"/>
</dbReference>
<accession>A0A364NE90</accession>
<evidence type="ECO:0000259" key="2">
    <source>
        <dbReference type="Pfam" id="PF20237"/>
    </source>
</evidence>
<dbReference type="InterPro" id="IPR046529">
    <property type="entry name" value="DUF6594"/>
</dbReference>
<protein>
    <recommendedName>
        <fullName evidence="2">DUF6594 domain-containing protein</fullName>
    </recommendedName>
</protein>
<keyword evidence="1" id="KW-0812">Transmembrane</keyword>
<evidence type="ECO:0000256" key="1">
    <source>
        <dbReference type="SAM" id="Phobius"/>
    </source>
</evidence>
<evidence type="ECO:0000313" key="4">
    <source>
        <dbReference type="Proteomes" id="UP000249619"/>
    </source>
</evidence>
<name>A0A364NE90_STELY</name>
<keyword evidence="4" id="KW-1185">Reference proteome</keyword>
<dbReference type="AlphaFoldDB" id="A0A364NE90"/>
<keyword evidence="1" id="KW-1133">Transmembrane helix</keyword>
<feature type="domain" description="DUF6594" evidence="2">
    <location>
        <begin position="8"/>
        <end position="277"/>
    </location>
</feature>
<feature type="transmembrane region" description="Helical" evidence="1">
    <location>
        <begin position="214"/>
        <end position="234"/>
    </location>
</feature>
<organism evidence="3 4">
    <name type="scientific">Stemphylium lycopersici</name>
    <name type="common">Tomato gray leaf spot disease fungus</name>
    <name type="synonym">Thyrospora lycopersici</name>
    <dbReference type="NCBI Taxonomy" id="183478"/>
    <lineage>
        <taxon>Eukaryota</taxon>
        <taxon>Fungi</taxon>
        <taxon>Dikarya</taxon>
        <taxon>Ascomycota</taxon>
        <taxon>Pezizomycotina</taxon>
        <taxon>Dothideomycetes</taxon>
        <taxon>Pleosporomycetidae</taxon>
        <taxon>Pleosporales</taxon>
        <taxon>Pleosporineae</taxon>
        <taxon>Pleosporaceae</taxon>
        <taxon>Stemphylium</taxon>
    </lineage>
</organism>
<sequence length="288" mass="32214">MEASGSYYSRLYEDVVNMPETAKFRRYLGYWAWMLYNETREIEKEIQNFNASIAEIYGAASSNVVVTALDYHLNYESEHHSKLNPHFDKLSSLIRRYGKDLKLARDVANLPDQPDIYAQHLAQYEGLFNDDMFGPTKEKAAIYTQVPANNDTCALKCGEQGQQDMLTKCMVMHLKPVNRFLEKWVLRIRGKSTDVADDSQRTLELATVLTVVDILSGIYVPVLFAGCLGVLSCLASEKCRIIVLGSFGMVLAALLIVCVPALKRNDLFAIIAAFFAVGGVYIGAKKDG</sequence>
<keyword evidence="1" id="KW-0472">Membrane</keyword>
<proteinExistence type="predicted"/>
<dbReference type="EMBL" id="QGDH01000010">
    <property type="protein sequence ID" value="RAR15582.1"/>
    <property type="molecule type" value="Genomic_DNA"/>
</dbReference>
<dbReference type="Pfam" id="PF20237">
    <property type="entry name" value="DUF6594"/>
    <property type="match status" value="1"/>
</dbReference>
<feature type="transmembrane region" description="Helical" evidence="1">
    <location>
        <begin position="268"/>
        <end position="284"/>
    </location>
</feature>
<dbReference type="PANTHER" id="PTHR34502:SF4">
    <property type="entry name" value="DUF6594 DOMAIN-CONTAINING PROTEIN"/>
    <property type="match status" value="1"/>
</dbReference>
<gene>
    <name evidence="3" type="ORF">DDE83_001032</name>
</gene>
<evidence type="ECO:0000313" key="3">
    <source>
        <dbReference type="EMBL" id="RAR15582.1"/>
    </source>
</evidence>
<reference evidence="4" key="1">
    <citation type="submission" date="2018-05" db="EMBL/GenBank/DDBJ databases">
        <title>Draft genome sequence of Stemphylium lycopersici strain CIDEFI 213.</title>
        <authorList>
            <person name="Medina R."/>
            <person name="Franco M.E.E."/>
            <person name="Lucentini C.G."/>
            <person name="Saparrat M.C.N."/>
            <person name="Balatti P.A."/>
        </authorList>
    </citation>
    <scope>NUCLEOTIDE SEQUENCE [LARGE SCALE GENOMIC DNA]</scope>
    <source>
        <strain evidence="4">CIDEFI 213</strain>
    </source>
</reference>
<feature type="transmembrane region" description="Helical" evidence="1">
    <location>
        <begin position="241"/>
        <end position="262"/>
    </location>
</feature>
<comment type="caution">
    <text evidence="3">The sequence shown here is derived from an EMBL/GenBank/DDBJ whole genome shotgun (WGS) entry which is preliminary data.</text>
</comment>